<proteinExistence type="predicted"/>
<dbReference type="AlphaFoldDB" id="A0A382KE38"/>
<evidence type="ECO:0000313" key="1">
    <source>
        <dbReference type="EMBL" id="SVC21021.1"/>
    </source>
</evidence>
<gene>
    <name evidence="1" type="ORF">METZ01_LOCUS273875</name>
</gene>
<accession>A0A382KE38</accession>
<protein>
    <submittedName>
        <fullName evidence="1">Uncharacterized protein</fullName>
    </submittedName>
</protein>
<dbReference type="EMBL" id="UINC01079227">
    <property type="protein sequence ID" value="SVC21021.1"/>
    <property type="molecule type" value="Genomic_DNA"/>
</dbReference>
<name>A0A382KE38_9ZZZZ</name>
<organism evidence="1">
    <name type="scientific">marine metagenome</name>
    <dbReference type="NCBI Taxonomy" id="408172"/>
    <lineage>
        <taxon>unclassified sequences</taxon>
        <taxon>metagenomes</taxon>
        <taxon>ecological metagenomes</taxon>
    </lineage>
</organism>
<sequence>MDEVLLERISHAATDSSPVHQTSSWRSNRWLWLIPFTATAAIVLALTLSPNKTNEPINLSGTIAAKPTNKPSEEESIELFPIRKNNQVVDAVNEGIIQIDGRRPYRSVRMQVIDSYEWAQPNGATRVQYQVPREERLLFPVDIY</sequence>
<reference evidence="1" key="1">
    <citation type="submission" date="2018-05" db="EMBL/GenBank/DDBJ databases">
        <authorList>
            <person name="Lanie J.A."/>
            <person name="Ng W.-L."/>
            <person name="Kazmierczak K.M."/>
            <person name="Andrzejewski T.M."/>
            <person name="Davidsen T.M."/>
            <person name="Wayne K.J."/>
            <person name="Tettelin H."/>
            <person name="Glass J.I."/>
            <person name="Rusch D."/>
            <person name="Podicherti R."/>
            <person name="Tsui H.-C.T."/>
            <person name="Winkler M.E."/>
        </authorList>
    </citation>
    <scope>NUCLEOTIDE SEQUENCE</scope>
</reference>